<dbReference type="InterPro" id="IPR033467">
    <property type="entry name" value="Tesmin/TSO1-like_CXC"/>
</dbReference>
<name>A0ABM0W0H5_CAMSA</name>
<gene>
    <name evidence="8" type="primary">LOC104744594</name>
</gene>
<accession>A0ABM0W0H5</accession>
<dbReference type="Proteomes" id="UP000694864">
    <property type="component" value="Chromosome 15"/>
</dbReference>
<comment type="similarity">
    <text evidence="2">Belongs to the lin-54 family.</text>
</comment>
<dbReference type="InterPro" id="IPR044522">
    <property type="entry name" value="TSO1-like"/>
</dbReference>
<sequence>MDTPEKNRISAVSFRNFEDSPVFQYINDLSPIEPVKPARPENISHSLAFTSPSSLFSSPQLSSSRFSMKRHRSQDLSSPVFLIGETVKNSPDALEAVKITGLSEEQLNCRPEQLPNVSESKPFKEQISLAIELANSLKHGRDGVDVQMVSSDEEPMDADIEIGSSGGSRELSDELCTQRNDPIHFDADSEGVLQTEEMEAVSVLGTEKIMFDVDGSQNSEQQIPKITDPRFNSFASEPQQFSYTVQVAAGAPDITLCSSSKVANIDSTAEDEAKEDRGLQPCRKQQGVRRRCLTFDVGGSHKRIPLRDSTNDLSLDLTSINKAPSPQECLDTRKQDTDGILPLPLTIGLHLNGLVNPSVSSDRNKNSFKDGRFFPPGPTTFHHNIEDEFSTPVSTKRDLVYSDNKFMEGPERSLEGECFDQHMATEYRQSFQGLDELGSCKRCKCRKSKCLKLYCDCFAAGLYCVEPCSCQDCFNKPIHEDLVMNTREVIEARNPLAFAPKVVSTSDSAINLCDENSKTPASARHTRGCNCRKSGCLKRYCECFTMGVGCSSSCRCMGCKNNICHTNEKCAGESGAVTINDGAKDNDDHGDASSQNEDTAKRERRNRVLLSSSVAFRSF</sequence>
<organism evidence="7 8">
    <name type="scientific">Camelina sativa</name>
    <name type="common">False flax</name>
    <name type="synonym">Myagrum sativum</name>
    <dbReference type="NCBI Taxonomy" id="90675"/>
    <lineage>
        <taxon>Eukaryota</taxon>
        <taxon>Viridiplantae</taxon>
        <taxon>Streptophyta</taxon>
        <taxon>Embryophyta</taxon>
        <taxon>Tracheophyta</taxon>
        <taxon>Spermatophyta</taxon>
        <taxon>Magnoliopsida</taxon>
        <taxon>eudicotyledons</taxon>
        <taxon>Gunneridae</taxon>
        <taxon>Pentapetalae</taxon>
        <taxon>rosids</taxon>
        <taxon>malvids</taxon>
        <taxon>Brassicales</taxon>
        <taxon>Brassicaceae</taxon>
        <taxon>Camelineae</taxon>
        <taxon>Camelina</taxon>
    </lineage>
</organism>
<evidence type="ECO:0000313" key="8">
    <source>
        <dbReference type="RefSeq" id="XP_010463971.1"/>
    </source>
</evidence>
<dbReference type="PANTHER" id="PTHR46159">
    <property type="entry name" value="PROTEIN TESMIN/TSO1-LIKE CXC 2"/>
    <property type="match status" value="1"/>
</dbReference>
<keyword evidence="3" id="KW-0217">Developmental protein</keyword>
<dbReference type="SMART" id="SM01114">
    <property type="entry name" value="CXC"/>
    <property type="match status" value="2"/>
</dbReference>
<evidence type="ECO:0000256" key="1">
    <source>
        <dbReference type="ARBA" id="ARBA00004123"/>
    </source>
</evidence>
<feature type="domain" description="CRC" evidence="6">
    <location>
        <begin position="439"/>
        <end position="564"/>
    </location>
</feature>
<protein>
    <submittedName>
        <fullName evidence="8">Protein tesmin/TSO1-like CXC 4</fullName>
    </submittedName>
</protein>
<evidence type="ECO:0000313" key="7">
    <source>
        <dbReference type="Proteomes" id="UP000694864"/>
    </source>
</evidence>
<keyword evidence="4" id="KW-0539">Nucleus</keyword>
<feature type="region of interest" description="Disordered" evidence="5">
    <location>
        <begin position="581"/>
        <end position="605"/>
    </location>
</feature>
<dbReference type="PROSITE" id="PS51634">
    <property type="entry name" value="CRC"/>
    <property type="match status" value="1"/>
</dbReference>
<dbReference type="InterPro" id="IPR005172">
    <property type="entry name" value="CRC"/>
</dbReference>
<dbReference type="RefSeq" id="XP_010463971.1">
    <property type="nucleotide sequence ID" value="XM_010465669.2"/>
</dbReference>
<evidence type="ECO:0000259" key="6">
    <source>
        <dbReference type="PROSITE" id="PS51634"/>
    </source>
</evidence>
<feature type="compositionally biased region" description="Basic and acidic residues" evidence="5">
    <location>
        <begin position="582"/>
        <end position="591"/>
    </location>
</feature>
<evidence type="ECO:0000256" key="3">
    <source>
        <dbReference type="ARBA" id="ARBA00022473"/>
    </source>
</evidence>
<comment type="subcellular location">
    <subcellularLocation>
        <location evidence="1">Nucleus</location>
    </subcellularLocation>
</comment>
<proteinExistence type="inferred from homology"/>
<reference evidence="8" key="2">
    <citation type="submission" date="2025-08" db="UniProtKB">
        <authorList>
            <consortium name="RefSeq"/>
        </authorList>
    </citation>
    <scope>IDENTIFICATION</scope>
    <source>
        <tissue evidence="8">Leaf</tissue>
    </source>
</reference>
<dbReference type="GeneID" id="104744594"/>
<evidence type="ECO:0000256" key="4">
    <source>
        <dbReference type="ARBA" id="ARBA00023242"/>
    </source>
</evidence>
<keyword evidence="7" id="KW-1185">Reference proteome</keyword>
<dbReference type="Pfam" id="PF03638">
    <property type="entry name" value="TCR"/>
    <property type="match status" value="2"/>
</dbReference>
<evidence type="ECO:0000256" key="2">
    <source>
        <dbReference type="ARBA" id="ARBA00007267"/>
    </source>
</evidence>
<dbReference type="PANTHER" id="PTHR46159:SF12">
    <property type="entry name" value="PROTEIN TESMIN_TSO1-LIKE CXC 3-RELATED"/>
    <property type="match status" value="1"/>
</dbReference>
<reference evidence="7" key="1">
    <citation type="journal article" date="2014" name="Nat. Commun.">
        <title>The emerging biofuel crop Camelina sativa retains a highly undifferentiated hexaploid genome structure.</title>
        <authorList>
            <person name="Kagale S."/>
            <person name="Koh C."/>
            <person name="Nixon J."/>
            <person name="Bollina V."/>
            <person name="Clarke W.E."/>
            <person name="Tuteja R."/>
            <person name="Spillane C."/>
            <person name="Robinson S.J."/>
            <person name="Links M.G."/>
            <person name="Clarke C."/>
            <person name="Higgins E.E."/>
            <person name="Huebert T."/>
            <person name="Sharpe A.G."/>
            <person name="Parkin I.A."/>
        </authorList>
    </citation>
    <scope>NUCLEOTIDE SEQUENCE [LARGE SCALE GENOMIC DNA]</scope>
    <source>
        <strain evidence="7">cv. DH55</strain>
    </source>
</reference>
<evidence type="ECO:0000256" key="5">
    <source>
        <dbReference type="SAM" id="MobiDB-lite"/>
    </source>
</evidence>